<feature type="binding site" evidence="5">
    <location>
        <position position="234"/>
    </location>
    <ligand>
        <name>S-adenosyl-L-methionine</name>
        <dbReference type="ChEBI" id="CHEBI:59789"/>
    </ligand>
</feature>
<protein>
    <recommendedName>
        <fullName evidence="5">tRNA (cytosine(72)-C(5))-methyltransferase</fullName>
        <shortName evidence="5">tRNA:m(5)C72 MTase</shortName>
        <ecNumber evidence="5">2.1.1.-</ecNumber>
    </recommendedName>
</protein>
<dbReference type="InterPro" id="IPR015947">
    <property type="entry name" value="PUA-like_sf"/>
</dbReference>
<feature type="binding site" evidence="5">
    <location>
        <position position="302"/>
    </location>
    <ligand>
        <name>S-adenosyl-L-methionine</name>
        <dbReference type="ChEBI" id="CHEBI:59789"/>
    </ligand>
</feature>
<dbReference type="EMBL" id="DSAY01000012">
    <property type="protein sequence ID" value="HDP14278.1"/>
    <property type="molecule type" value="Genomic_DNA"/>
</dbReference>
<dbReference type="Gene3D" id="3.40.50.150">
    <property type="entry name" value="Vaccinia Virus protein VP39"/>
    <property type="match status" value="1"/>
</dbReference>
<feature type="binding site" evidence="5">
    <location>
        <position position="229"/>
    </location>
    <ligand>
        <name>S-adenosyl-L-methionine</name>
        <dbReference type="ChEBI" id="CHEBI:59789"/>
    </ligand>
</feature>
<feature type="active site" description="Nucleophile" evidence="5">
    <location>
        <position position="325"/>
    </location>
</feature>
<dbReference type="PROSITE" id="PS51686">
    <property type="entry name" value="SAM_MT_RSMB_NOP"/>
    <property type="match status" value="1"/>
</dbReference>
<dbReference type="Pfam" id="PF01472">
    <property type="entry name" value="PUA"/>
    <property type="match status" value="1"/>
</dbReference>
<dbReference type="SUPFAM" id="SSF88697">
    <property type="entry name" value="PUA domain-like"/>
    <property type="match status" value="1"/>
</dbReference>
<keyword evidence="4 5" id="KW-0694">RNA-binding</keyword>
<feature type="binding site" evidence="5">
    <location>
        <position position="275"/>
    </location>
    <ligand>
        <name>S-adenosyl-L-methionine</name>
        <dbReference type="ChEBI" id="CHEBI:59789"/>
    </ligand>
</feature>
<dbReference type="SMART" id="SM00359">
    <property type="entry name" value="PUA"/>
    <property type="match status" value="1"/>
</dbReference>
<dbReference type="InterPro" id="IPR029063">
    <property type="entry name" value="SAM-dependent_MTases_sf"/>
</dbReference>
<dbReference type="PRINTS" id="PR02008">
    <property type="entry name" value="RCMTFAMILY"/>
</dbReference>
<feature type="binding site" evidence="5">
    <location>
        <position position="256"/>
    </location>
    <ligand>
        <name>S-adenosyl-L-methionine</name>
        <dbReference type="ChEBI" id="CHEBI:59789"/>
    </ligand>
</feature>
<keyword evidence="1 5" id="KW-0489">Methyltransferase</keyword>
<organism evidence="7">
    <name type="scientific">Thermofilum adornatum</name>
    <dbReference type="NCBI Taxonomy" id="1365176"/>
    <lineage>
        <taxon>Archaea</taxon>
        <taxon>Thermoproteota</taxon>
        <taxon>Thermoprotei</taxon>
        <taxon>Thermofilales</taxon>
        <taxon>Thermofilaceae</taxon>
        <taxon>Thermofilum</taxon>
    </lineage>
</organism>
<dbReference type="PANTHER" id="PTHR22807">
    <property type="entry name" value="NOP2 YEAST -RELATED NOL1/NOP2/FMU SUN DOMAIN-CONTAINING"/>
    <property type="match status" value="1"/>
</dbReference>
<dbReference type="Gene3D" id="2.30.130.10">
    <property type="entry name" value="PUA domain"/>
    <property type="match status" value="1"/>
</dbReference>
<evidence type="ECO:0000259" key="6">
    <source>
        <dbReference type="PROSITE" id="PS51686"/>
    </source>
</evidence>
<dbReference type="GO" id="GO:0000049">
    <property type="term" value="F:tRNA binding"/>
    <property type="evidence" value="ECO:0007669"/>
    <property type="project" value="UniProtKB-UniRule"/>
</dbReference>
<dbReference type="HAMAP" id="MF_02237">
    <property type="entry name" value="NSUN6"/>
    <property type="match status" value="1"/>
</dbReference>
<dbReference type="Pfam" id="PF01189">
    <property type="entry name" value="Methyltr_RsmB-F"/>
    <property type="match status" value="1"/>
</dbReference>
<dbReference type="CDD" id="cd07953">
    <property type="entry name" value="PUA"/>
    <property type="match status" value="1"/>
</dbReference>
<keyword evidence="2 5" id="KW-0808">Transferase</keyword>
<dbReference type="PANTHER" id="PTHR22807:SF34">
    <property type="entry name" value="TRNA (CYTOSINE(72)-C(5))-METHYLTRANSFERASE NSUN6"/>
    <property type="match status" value="1"/>
</dbReference>
<dbReference type="InterPro" id="IPR023267">
    <property type="entry name" value="RCMT"/>
</dbReference>
<dbReference type="InterPro" id="IPR002478">
    <property type="entry name" value="PUA"/>
</dbReference>
<dbReference type="InterPro" id="IPR001678">
    <property type="entry name" value="MeTrfase_RsmB-F_NOP2_dom"/>
</dbReference>
<evidence type="ECO:0000256" key="2">
    <source>
        <dbReference type="ARBA" id="ARBA00022679"/>
    </source>
</evidence>
<name>A0A7C1CES6_9CREN</name>
<dbReference type="SUPFAM" id="SSF53335">
    <property type="entry name" value="S-adenosyl-L-methionine-dependent methyltransferases"/>
    <property type="match status" value="1"/>
</dbReference>
<gene>
    <name evidence="7" type="ORF">ENN26_00680</name>
</gene>
<dbReference type="GO" id="GO:0001510">
    <property type="term" value="P:RNA methylation"/>
    <property type="evidence" value="ECO:0007669"/>
    <property type="project" value="InterPro"/>
</dbReference>
<keyword evidence="3 5" id="KW-0949">S-adenosyl-L-methionine</keyword>
<dbReference type="EC" id="2.1.1.-" evidence="5"/>
<comment type="catalytic activity">
    <reaction evidence="5">
        <text>cytidine(72) in tRNA + S-adenosyl-L-methionine = 5-methylcytidine(72) in tRNA + S-adenosyl-L-homocysteine + H(+)</text>
        <dbReference type="Rhea" id="RHEA:61988"/>
        <dbReference type="Rhea" id="RHEA-COMP:15996"/>
        <dbReference type="Rhea" id="RHEA-COMP:15997"/>
        <dbReference type="ChEBI" id="CHEBI:15378"/>
        <dbReference type="ChEBI" id="CHEBI:57856"/>
        <dbReference type="ChEBI" id="CHEBI:59789"/>
        <dbReference type="ChEBI" id="CHEBI:74483"/>
        <dbReference type="ChEBI" id="CHEBI:82748"/>
    </reaction>
</comment>
<comment type="similarity">
    <text evidence="5">Belongs to the class I-like SAM-binding methyltransferase superfamily. RsmB/NOP family.</text>
</comment>
<dbReference type="GO" id="GO:0016428">
    <property type="term" value="F:tRNA (cytidine-5-)-methyltransferase activity"/>
    <property type="evidence" value="ECO:0007669"/>
    <property type="project" value="UniProtKB-UniRule"/>
</dbReference>
<proteinExistence type="inferred from homology"/>
<dbReference type="InterPro" id="IPR049560">
    <property type="entry name" value="MeTrfase_RsmB-F_NOP2_cat"/>
</dbReference>
<reference evidence="7" key="1">
    <citation type="journal article" date="2020" name="mSystems">
        <title>Genome- and Community-Level Interaction Insights into Carbon Utilization and Element Cycling Functions of Hydrothermarchaeota in Hydrothermal Sediment.</title>
        <authorList>
            <person name="Zhou Z."/>
            <person name="Liu Y."/>
            <person name="Xu W."/>
            <person name="Pan J."/>
            <person name="Luo Z.H."/>
            <person name="Li M."/>
        </authorList>
    </citation>
    <scope>NUCLEOTIDE SEQUENCE [LARGE SCALE GENOMIC DNA]</scope>
    <source>
        <strain evidence="7">SpSt-116</strain>
    </source>
</reference>
<comment type="caution">
    <text evidence="5">Lacks conserved residue(s) required for the propagation of feature annotation.</text>
</comment>
<sequence>MCTVSSTVFREDIIAYLARYLGRKYAKKLLESVTTPGTRYFFRVNTFKTKPEDLLHELRSQGVNVYQHAHVPEALFVPVEGPFEIRRLDKVVYVDKHTAESVYVGANVFAPGVYKVENAEKGDYVSVISPNGILVAEGILEMEPDEIFSKRKGLAVRVTRSVYKAQSFRDTSYFLSGHIYHQSLPSMVAVRLLDPKPGETILDMCSSPGGKSTHAAQLMENTGEIIAVDRSKSKVDIVLENAKRLGINIIKGVVYDSRYISEVLGKESVDAVILDPPCSALGVRPKLYYDRSYQDIVKLANYQRQFIREAVNVLRRGGKLLYTTCTFSPLENELNVVHAFSDFGLKPVPISFPNIKTPLLGIPGLQFDPHLHDTPGFFISILVKK</sequence>
<dbReference type="InterPro" id="IPR043699">
    <property type="entry name" value="NSUN6"/>
</dbReference>
<evidence type="ECO:0000313" key="7">
    <source>
        <dbReference type="EMBL" id="HDP14278.1"/>
    </source>
</evidence>
<dbReference type="CDD" id="cd02440">
    <property type="entry name" value="AdoMet_MTases"/>
    <property type="match status" value="1"/>
</dbReference>
<evidence type="ECO:0000256" key="1">
    <source>
        <dbReference type="ARBA" id="ARBA00022603"/>
    </source>
</evidence>
<evidence type="ECO:0000256" key="3">
    <source>
        <dbReference type="ARBA" id="ARBA00022691"/>
    </source>
</evidence>
<accession>A0A7C1CES6</accession>
<dbReference type="GO" id="GO:0006400">
    <property type="term" value="P:tRNA modification"/>
    <property type="evidence" value="ECO:0007669"/>
    <property type="project" value="UniProtKB-UniRule"/>
</dbReference>
<dbReference type="PROSITE" id="PS50890">
    <property type="entry name" value="PUA"/>
    <property type="match status" value="1"/>
</dbReference>
<comment type="caution">
    <text evidence="7">The sequence shown here is derived from an EMBL/GenBank/DDBJ whole genome shotgun (WGS) entry which is preliminary data.</text>
</comment>
<dbReference type="InterPro" id="IPR036974">
    <property type="entry name" value="PUA_sf"/>
</dbReference>
<feature type="domain" description="SAM-dependent MTase RsmB/NOP-type" evidence="6">
    <location>
        <begin position="103"/>
        <end position="385"/>
    </location>
</feature>
<evidence type="ECO:0000256" key="4">
    <source>
        <dbReference type="ARBA" id="ARBA00022884"/>
    </source>
</evidence>
<comment type="function">
    <text evidence="5">S-adenosyl-L-methionine-dependent methyltransferase that specifically methylates the C5 position of cytosine 72 in several tRNAs.</text>
</comment>
<dbReference type="AlphaFoldDB" id="A0A7C1CES6"/>
<evidence type="ECO:0000256" key="5">
    <source>
        <dbReference type="HAMAP-Rule" id="MF_02237"/>
    </source>
</evidence>